<comment type="pathway">
    <text evidence="5">Cofactor biosynthesis; coenzyme A biosynthesis; CoA from (R)-pantothenate: step 5/5.</text>
</comment>
<dbReference type="Gene3D" id="3.40.50.300">
    <property type="entry name" value="P-loop containing nucleotide triphosphate hydrolases"/>
    <property type="match status" value="1"/>
</dbReference>
<keyword evidence="2 5" id="KW-0547">Nucleotide-binding</keyword>
<evidence type="ECO:0000256" key="1">
    <source>
        <dbReference type="ARBA" id="ARBA00009018"/>
    </source>
</evidence>
<dbReference type="GO" id="GO:0015937">
    <property type="term" value="P:coenzyme A biosynthetic process"/>
    <property type="evidence" value="ECO:0007669"/>
    <property type="project" value="UniProtKB-UniRule"/>
</dbReference>
<dbReference type="NCBIfam" id="TIGR00152">
    <property type="entry name" value="dephospho-CoA kinase"/>
    <property type="match status" value="1"/>
</dbReference>
<dbReference type="PANTHER" id="PTHR10695">
    <property type="entry name" value="DEPHOSPHO-COA KINASE-RELATED"/>
    <property type="match status" value="1"/>
</dbReference>
<sequence length="202" mass="21771">MTYCVGVTGGIGSGKSAVTDRLAALGITVVDADVAAREIVAPGQPALDEIREHFGPGVIQADGNLDRAQLRKIVFENPKQRKQLEAITHPRIRDQLASQLNSATSPYVILASPLLLESGQNSFADHVVVVDVPESVQLERTMARDNNDAALVEKIMAAQLPRPERLANADTVIDNSGTLEALDEQVVQLHQTLLRLAQQSPQ</sequence>
<dbReference type="CDD" id="cd02022">
    <property type="entry name" value="DPCK"/>
    <property type="match status" value="1"/>
</dbReference>
<dbReference type="GO" id="GO:0005737">
    <property type="term" value="C:cytoplasm"/>
    <property type="evidence" value="ECO:0007669"/>
    <property type="project" value="UniProtKB-SubCell"/>
</dbReference>
<dbReference type="Pfam" id="PF01121">
    <property type="entry name" value="CoaE"/>
    <property type="match status" value="1"/>
</dbReference>
<accession>B8KR40</accession>
<dbReference type="HAMAP" id="MF_00376">
    <property type="entry name" value="Dephospho_CoA_kinase"/>
    <property type="match status" value="1"/>
</dbReference>
<dbReference type="GO" id="GO:0004140">
    <property type="term" value="F:dephospho-CoA kinase activity"/>
    <property type="evidence" value="ECO:0007669"/>
    <property type="project" value="UniProtKB-UniRule"/>
</dbReference>
<organism evidence="7 8">
    <name type="scientific">Luminiphilus syltensis NOR5-1B</name>
    <dbReference type="NCBI Taxonomy" id="565045"/>
    <lineage>
        <taxon>Bacteria</taxon>
        <taxon>Pseudomonadati</taxon>
        <taxon>Pseudomonadota</taxon>
        <taxon>Gammaproteobacteria</taxon>
        <taxon>Cellvibrionales</taxon>
        <taxon>Halieaceae</taxon>
        <taxon>Luminiphilus</taxon>
    </lineage>
</organism>
<evidence type="ECO:0000256" key="4">
    <source>
        <dbReference type="ARBA" id="ARBA00022993"/>
    </source>
</evidence>
<evidence type="ECO:0000256" key="3">
    <source>
        <dbReference type="ARBA" id="ARBA00022840"/>
    </source>
</evidence>
<evidence type="ECO:0000313" key="7">
    <source>
        <dbReference type="EMBL" id="EED36370.1"/>
    </source>
</evidence>
<evidence type="ECO:0000256" key="6">
    <source>
        <dbReference type="NCBIfam" id="TIGR00152"/>
    </source>
</evidence>
<dbReference type="PROSITE" id="PS51219">
    <property type="entry name" value="DPCK"/>
    <property type="match status" value="1"/>
</dbReference>
<dbReference type="InterPro" id="IPR001977">
    <property type="entry name" value="Depp_CoAkinase"/>
</dbReference>
<dbReference type="PANTHER" id="PTHR10695:SF46">
    <property type="entry name" value="BIFUNCTIONAL COENZYME A SYNTHASE-RELATED"/>
    <property type="match status" value="1"/>
</dbReference>
<name>B8KR40_9GAMM</name>
<dbReference type="SUPFAM" id="SSF52540">
    <property type="entry name" value="P-loop containing nucleoside triphosphate hydrolases"/>
    <property type="match status" value="1"/>
</dbReference>
<dbReference type="InterPro" id="IPR027417">
    <property type="entry name" value="P-loop_NTPase"/>
</dbReference>
<keyword evidence="8" id="KW-1185">Reference proteome</keyword>
<keyword evidence="4 5" id="KW-0173">Coenzyme A biosynthesis</keyword>
<dbReference type="eggNOG" id="COG0237">
    <property type="taxonomic scope" value="Bacteria"/>
</dbReference>
<proteinExistence type="inferred from homology"/>
<dbReference type="GO" id="GO:0005524">
    <property type="term" value="F:ATP binding"/>
    <property type="evidence" value="ECO:0007669"/>
    <property type="project" value="UniProtKB-UniRule"/>
</dbReference>
<keyword evidence="5" id="KW-0963">Cytoplasm</keyword>
<evidence type="ECO:0000256" key="2">
    <source>
        <dbReference type="ARBA" id="ARBA00022741"/>
    </source>
</evidence>
<dbReference type="OrthoDB" id="9812943at2"/>
<comment type="function">
    <text evidence="5">Catalyzes the phosphorylation of the 3'-hydroxyl group of dephosphocoenzyme A to form coenzyme A.</text>
</comment>
<dbReference type="EMBL" id="DS999411">
    <property type="protein sequence ID" value="EED36370.1"/>
    <property type="molecule type" value="Genomic_DNA"/>
</dbReference>
<dbReference type="STRING" id="565045.NOR51B_2321"/>
<keyword evidence="3 5" id="KW-0067">ATP-binding</keyword>
<comment type="similarity">
    <text evidence="1 5">Belongs to the CoaE family.</text>
</comment>
<comment type="catalytic activity">
    <reaction evidence="5">
        <text>3'-dephospho-CoA + ATP = ADP + CoA + H(+)</text>
        <dbReference type="Rhea" id="RHEA:18245"/>
        <dbReference type="ChEBI" id="CHEBI:15378"/>
        <dbReference type="ChEBI" id="CHEBI:30616"/>
        <dbReference type="ChEBI" id="CHEBI:57287"/>
        <dbReference type="ChEBI" id="CHEBI:57328"/>
        <dbReference type="ChEBI" id="CHEBI:456216"/>
        <dbReference type="EC" id="2.7.1.24"/>
    </reaction>
</comment>
<protein>
    <recommendedName>
        <fullName evidence="5 6">Dephospho-CoA kinase</fullName>
        <ecNumber evidence="5 6">2.7.1.24</ecNumber>
    </recommendedName>
    <alternativeName>
        <fullName evidence="5">Dephosphocoenzyme A kinase</fullName>
    </alternativeName>
</protein>
<evidence type="ECO:0000256" key="5">
    <source>
        <dbReference type="HAMAP-Rule" id="MF_00376"/>
    </source>
</evidence>
<dbReference type="EC" id="2.7.1.24" evidence="5 6"/>
<keyword evidence="5 7" id="KW-0418">Kinase</keyword>
<evidence type="ECO:0000313" key="8">
    <source>
        <dbReference type="Proteomes" id="UP000004699"/>
    </source>
</evidence>
<comment type="subcellular location">
    <subcellularLocation>
        <location evidence="5">Cytoplasm</location>
    </subcellularLocation>
</comment>
<dbReference type="Proteomes" id="UP000004699">
    <property type="component" value="Unassembled WGS sequence"/>
</dbReference>
<dbReference type="AlphaFoldDB" id="B8KR40"/>
<gene>
    <name evidence="5 7" type="primary">coaE</name>
    <name evidence="7" type="ORF">NOR51B_2321</name>
</gene>
<dbReference type="UniPathway" id="UPA00241">
    <property type="reaction ID" value="UER00356"/>
</dbReference>
<dbReference type="HOGENOM" id="CLU_057180_1_2_6"/>
<dbReference type="RefSeq" id="WP_009021114.1">
    <property type="nucleotide sequence ID" value="NZ_DS999411.1"/>
</dbReference>
<keyword evidence="5 7" id="KW-0808">Transferase</keyword>
<reference evidence="8" key="1">
    <citation type="journal article" date="2013" name="BMC Microbiol.">
        <title>Taxonomy and evolution of bacteriochlorophyll a-containing members of the OM60/NOR5 clade of marine gammaproteobacteria: description of Luminiphilus syltensis gen. nov., sp. nov., reclassification of Haliea rubra as Pseudohaliea rubra gen. nov., comb. nov., and emendation of Chromatocurvus halotolerans.</title>
        <authorList>
            <person name="Spring S."/>
            <person name="Riedel T."/>
            <person name="Sproer C."/>
            <person name="Yan S."/>
            <person name="Harder J."/>
            <person name="Fuchs B.M."/>
        </authorList>
    </citation>
    <scope>NUCLEOTIDE SEQUENCE [LARGE SCALE GENOMIC DNA]</scope>
    <source>
        <strain evidence="8">NOR51-B</strain>
    </source>
</reference>
<feature type="binding site" evidence="5">
    <location>
        <begin position="12"/>
        <end position="17"/>
    </location>
    <ligand>
        <name>ATP</name>
        <dbReference type="ChEBI" id="CHEBI:30616"/>
    </ligand>
</feature>